<dbReference type="PROSITE" id="PS50862">
    <property type="entry name" value="AA_TRNA_LIGASE_II"/>
    <property type="match status" value="1"/>
</dbReference>
<evidence type="ECO:0000313" key="4">
    <source>
        <dbReference type="Proteomes" id="UP001500893"/>
    </source>
</evidence>
<dbReference type="InterPro" id="IPR006195">
    <property type="entry name" value="aa-tRNA-synth_II"/>
</dbReference>
<accession>A0ABP6NM84</accession>
<dbReference type="SUPFAM" id="SSF55681">
    <property type="entry name" value="Class II aaRS and biotin synthetases"/>
    <property type="match status" value="1"/>
</dbReference>
<gene>
    <name evidence="3" type="ORF">GCM10010521_43520</name>
</gene>
<comment type="caution">
    <text evidence="3">The sequence shown here is derived from an EMBL/GenBank/DDBJ whole genome shotgun (WGS) entry which is preliminary data.</text>
</comment>
<feature type="domain" description="Aminoacyl-transfer RNA synthetases class-II family profile" evidence="2">
    <location>
        <begin position="119"/>
        <end position="376"/>
    </location>
</feature>
<dbReference type="InterPro" id="IPR045864">
    <property type="entry name" value="aa-tRNA-synth_II/BPL/LPL"/>
</dbReference>
<organism evidence="3 4">
    <name type="scientific">Streptomyces rameus</name>
    <dbReference type="NCBI Taxonomy" id="68261"/>
    <lineage>
        <taxon>Bacteria</taxon>
        <taxon>Bacillati</taxon>
        <taxon>Actinomycetota</taxon>
        <taxon>Actinomycetes</taxon>
        <taxon>Kitasatosporales</taxon>
        <taxon>Streptomycetaceae</taxon>
        <taxon>Streptomyces</taxon>
    </lineage>
</organism>
<evidence type="ECO:0000313" key="3">
    <source>
        <dbReference type="EMBL" id="GAA3151176.1"/>
    </source>
</evidence>
<evidence type="ECO:0000259" key="2">
    <source>
        <dbReference type="PROSITE" id="PS50862"/>
    </source>
</evidence>
<dbReference type="Gene3D" id="3.30.930.10">
    <property type="entry name" value="Bira Bifunctional Protein, Domain 2"/>
    <property type="match status" value="1"/>
</dbReference>
<sequence>MAATGTDVQRLWTAPGELADDNRREFTAMLRYCVTEASSHRLLLADVPRVEFSAADPERADRIERMIGEAYRRFGGPVKRRSSSKLDQWDLPATPAGGTGEEEGRIGPGLYVGGPKTARLVRALDRLFGELAARLGADEYTVPAMVPWSTLEKADYTHNFPQHVTATSVVRPDLDALDRFSAAKDRQAREAELEMSPVVLAPAVCVSLFERFGGTRLAEPLTLTATGRCSRYEGQTDTSPTRLWSFSMREIVFLGDRPSARAFREAVIEELIRLATELALPCRVAPAGDPFFTKERPELANFQAAMDVKYELVGRMAHSGSAVAVASLNYHNQHFGKGFEIGFGDQPAFSVCLGFGLERWAEWLSGYLDDDPATWPALLRDRC</sequence>
<dbReference type="RefSeq" id="WP_345054543.1">
    <property type="nucleotide sequence ID" value="NZ_BAAAVM010000061.1"/>
</dbReference>
<dbReference type="EMBL" id="BAAAVM010000061">
    <property type="protein sequence ID" value="GAA3151176.1"/>
    <property type="molecule type" value="Genomic_DNA"/>
</dbReference>
<evidence type="ECO:0000256" key="1">
    <source>
        <dbReference type="SAM" id="MobiDB-lite"/>
    </source>
</evidence>
<proteinExistence type="predicted"/>
<feature type="region of interest" description="Disordered" evidence="1">
    <location>
        <begin position="79"/>
        <end position="108"/>
    </location>
</feature>
<keyword evidence="4" id="KW-1185">Reference proteome</keyword>
<protein>
    <recommendedName>
        <fullName evidence="2">Aminoacyl-transfer RNA synthetases class-II family profile domain-containing protein</fullName>
    </recommendedName>
</protein>
<reference evidence="4" key="1">
    <citation type="journal article" date="2019" name="Int. J. Syst. Evol. Microbiol.">
        <title>The Global Catalogue of Microorganisms (GCM) 10K type strain sequencing project: providing services to taxonomists for standard genome sequencing and annotation.</title>
        <authorList>
            <consortium name="The Broad Institute Genomics Platform"/>
            <consortium name="The Broad Institute Genome Sequencing Center for Infectious Disease"/>
            <person name="Wu L."/>
            <person name="Ma J."/>
        </authorList>
    </citation>
    <scope>NUCLEOTIDE SEQUENCE [LARGE SCALE GENOMIC DNA]</scope>
    <source>
        <strain evidence="4">JCM 11574</strain>
    </source>
</reference>
<dbReference type="Proteomes" id="UP001500893">
    <property type="component" value="Unassembled WGS sequence"/>
</dbReference>
<name>A0ABP6NM84_9ACTN</name>